<proteinExistence type="predicted"/>
<gene>
    <name evidence="1" type="ORF">NCTC13532_02529</name>
</gene>
<sequence>MYDRYGNLKYQADKIRNYTWDGTSGGKKLSTGTYWYSISWTENDKNNTQTKYNGWVLVKNRE</sequence>
<dbReference type="Proteomes" id="UP000254282">
    <property type="component" value="Unassembled WGS sequence"/>
</dbReference>
<dbReference type="AlphaFoldDB" id="A0A381FK91"/>
<accession>A0A381FK91</accession>
<protein>
    <submittedName>
        <fullName evidence="1">Gliding motility-associated C-terminal domain</fullName>
    </submittedName>
</protein>
<organism evidence="1 2">
    <name type="scientific">Chryseobacterium indoltheticum</name>
    <dbReference type="NCBI Taxonomy" id="254"/>
    <lineage>
        <taxon>Bacteria</taxon>
        <taxon>Pseudomonadati</taxon>
        <taxon>Bacteroidota</taxon>
        <taxon>Flavobacteriia</taxon>
        <taxon>Flavobacteriales</taxon>
        <taxon>Weeksellaceae</taxon>
        <taxon>Chryseobacterium group</taxon>
        <taxon>Chryseobacterium</taxon>
    </lineage>
</organism>
<name>A0A381FK91_9FLAO</name>
<evidence type="ECO:0000313" key="1">
    <source>
        <dbReference type="EMBL" id="SUX46969.1"/>
    </source>
</evidence>
<dbReference type="NCBIfam" id="TIGR04131">
    <property type="entry name" value="Bac_Flav_CTERM"/>
    <property type="match status" value="1"/>
</dbReference>
<dbReference type="EMBL" id="UFVR01000004">
    <property type="protein sequence ID" value="SUX46969.1"/>
    <property type="molecule type" value="Genomic_DNA"/>
</dbReference>
<dbReference type="Pfam" id="PF13585">
    <property type="entry name" value="CHU_C"/>
    <property type="match status" value="1"/>
</dbReference>
<reference evidence="1 2" key="1">
    <citation type="submission" date="2018-06" db="EMBL/GenBank/DDBJ databases">
        <authorList>
            <consortium name="Pathogen Informatics"/>
            <person name="Doyle S."/>
        </authorList>
    </citation>
    <scope>NUCLEOTIDE SEQUENCE [LARGE SCALE GENOMIC DNA]</scope>
    <source>
        <strain evidence="1 2">NCTC13532</strain>
    </source>
</reference>
<dbReference type="InterPro" id="IPR026341">
    <property type="entry name" value="T9SS_type_B"/>
</dbReference>
<evidence type="ECO:0000313" key="2">
    <source>
        <dbReference type="Proteomes" id="UP000254282"/>
    </source>
</evidence>